<protein>
    <submittedName>
        <fullName evidence="1">Uncharacterized protein</fullName>
    </submittedName>
</protein>
<sequence>MHSHIRGEKPLNMVLADRVALSLPLPNSDSPLNKN</sequence>
<evidence type="ECO:0000313" key="1">
    <source>
        <dbReference type="EMBL" id="MBX74005.1"/>
    </source>
</evidence>
<organism evidence="1">
    <name type="scientific">Rhizophora mucronata</name>
    <name type="common">Asiatic mangrove</name>
    <dbReference type="NCBI Taxonomy" id="61149"/>
    <lineage>
        <taxon>Eukaryota</taxon>
        <taxon>Viridiplantae</taxon>
        <taxon>Streptophyta</taxon>
        <taxon>Embryophyta</taxon>
        <taxon>Tracheophyta</taxon>
        <taxon>Spermatophyta</taxon>
        <taxon>Magnoliopsida</taxon>
        <taxon>eudicotyledons</taxon>
        <taxon>Gunneridae</taxon>
        <taxon>Pentapetalae</taxon>
        <taxon>rosids</taxon>
        <taxon>fabids</taxon>
        <taxon>Malpighiales</taxon>
        <taxon>Rhizophoraceae</taxon>
        <taxon>Rhizophora</taxon>
    </lineage>
</organism>
<accession>A0A2P2R480</accession>
<dbReference type="AlphaFoldDB" id="A0A2P2R480"/>
<dbReference type="EMBL" id="GGEC01093521">
    <property type="protein sequence ID" value="MBX74005.1"/>
    <property type="molecule type" value="Transcribed_RNA"/>
</dbReference>
<name>A0A2P2R480_RHIMU</name>
<proteinExistence type="predicted"/>
<reference evidence="1" key="1">
    <citation type="submission" date="2018-02" db="EMBL/GenBank/DDBJ databases">
        <title>Rhizophora mucronata_Transcriptome.</title>
        <authorList>
            <person name="Meera S.P."/>
            <person name="Sreeshan A."/>
            <person name="Augustine A."/>
        </authorList>
    </citation>
    <scope>NUCLEOTIDE SEQUENCE</scope>
    <source>
        <tissue evidence="1">Leaf</tissue>
    </source>
</reference>